<evidence type="ECO:0000313" key="1">
    <source>
        <dbReference type="EMBL" id="KAG0719387.1"/>
    </source>
</evidence>
<name>A0A8J5CTM4_CHIOP</name>
<accession>A0A8J5CTM4</accession>
<dbReference type="AlphaFoldDB" id="A0A8J5CTM4"/>
<proteinExistence type="predicted"/>
<keyword evidence="2" id="KW-1185">Reference proteome</keyword>
<reference evidence="1" key="1">
    <citation type="submission" date="2020-07" db="EMBL/GenBank/DDBJ databases">
        <title>The High-quality genome of the commercially important snow crab, Chionoecetes opilio.</title>
        <authorList>
            <person name="Jeong J.-H."/>
            <person name="Ryu S."/>
        </authorList>
    </citation>
    <scope>NUCLEOTIDE SEQUENCE</scope>
    <source>
        <strain evidence="1">MADBK_172401_WGS</strain>
        <tissue evidence="1">Digestive gland</tissue>
    </source>
</reference>
<dbReference type="OrthoDB" id="6381981at2759"/>
<comment type="caution">
    <text evidence="1">The sequence shown here is derived from an EMBL/GenBank/DDBJ whole genome shotgun (WGS) entry which is preliminary data.</text>
</comment>
<protein>
    <submittedName>
        <fullName evidence="1">Uncharacterized protein</fullName>
    </submittedName>
</protein>
<dbReference type="EMBL" id="JACEEZ010014564">
    <property type="protein sequence ID" value="KAG0719387.1"/>
    <property type="molecule type" value="Genomic_DNA"/>
</dbReference>
<evidence type="ECO:0000313" key="2">
    <source>
        <dbReference type="Proteomes" id="UP000770661"/>
    </source>
</evidence>
<organism evidence="1 2">
    <name type="scientific">Chionoecetes opilio</name>
    <name type="common">Atlantic snow crab</name>
    <name type="synonym">Cancer opilio</name>
    <dbReference type="NCBI Taxonomy" id="41210"/>
    <lineage>
        <taxon>Eukaryota</taxon>
        <taxon>Metazoa</taxon>
        <taxon>Ecdysozoa</taxon>
        <taxon>Arthropoda</taxon>
        <taxon>Crustacea</taxon>
        <taxon>Multicrustacea</taxon>
        <taxon>Malacostraca</taxon>
        <taxon>Eumalacostraca</taxon>
        <taxon>Eucarida</taxon>
        <taxon>Decapoda</taxon>
        <taxon>Pleocyemata</taxon>
        <taxon>Brachyura</taxon>
        <taxon>Eubrachyura</taxon>
        <taxon>Majoidea</taxon>
        <taxon>Majidae</taxon>
        <taxon>Chionoecetes</taxon>
    </lineage>
</organism>
<gene>
    <name evidence="1" type="ORF">GWK47_050573</name>
</gene>
<dbReference type="Proteomes" id="UP000770661">
    <property type="component" value="Unassembled WGS sequence"/>
</dbReference>
<sequence length="235" mass="24613">MVAPHLSTQLTRSLVRVPNSGRDRRAGAVLHDLSRVSSAAALVPITSYIALGLRPSGVPYQPPASPFTDAGAIQFAGKPVPPAKSPATAMNNPSHVGAVSPAAWSTPSPLPAMVSSVGYASETSAPPYAAPRTISVPTAMNPAVGRKRPSPLMLQDASLTTTEGIRSSKVPRTTTITPAHQPLHPASPRGVPTMEQLLRERNALLAENLALKQQLARRFQPRHVPVAGPVGLQVL</sequence>